<dbReference type="InterPro" id="IPR003594">
    <property type="entry name" value="HATPase_dom"/>
</dbReference>
<evidence type="ECO:0000313" key="12">
    <source>
        <dbReference type="EMBL" id="CAH0535943.1"/>
    </source>
</evidence>
<keyword evidence="5" id="KW-0902">Two-component regulatory system</keyword>
<dbReference type="GO" id="GO:0004673">
    <property type="term" value="F:protein histidine kinase activity"/>
    <property type="evidence" value="ECO:0007669"/>
    <property type="project" value="UniProtKB-EC"/>
</dbReference>
<dbReference type="InterPro" id="IPR004358">
    <property type="entry name" value="Sig_transdc_His_kin-like_C"/>
</dbReference>
<evidence type="ECO:0000259" key="11">
    <source>
        <dbReference type="PROSITE" id="PS50894"/>
    </source>
</evidence>
<proteinExistence type="predicted"/>
<dbReference type="Pfam" id="PF00072">
    <property type="entry name" value="Response_reg"/>
    <property type="match status" value="1"/>
</dbReference>
<dbReference type="Pfam" id="PF01627">
    <property type="entry name" value="Hpt"/>
    <property type="match status" value="1"/>
</dbReference>
<dbReference type="RefSeq" id="WP_237359483.1">
    <property type="nucleotide sequence ID" value="NZ_CAKLDM010000001.1"/>
</dbReference>
<dbReference type="EC" id="2.7.13.3" evidence="2"/>
<keyword evidence="8" id="KW-0472">Membrane</keyword>
<dbReference type="SUPFAM" id="SSF47226">
    <property type="entry name" value="Histidine-containing phosphotransfer domain, HPT domain"/>
    <property type="match status" value="1"/>
</dbReference>
<gene>
    <name evidence="12" type="primary">rcsC_2</name>
    <name evidence="12" type="ORF">VMF7928_00063</name>
</gene>
<feature type="transmembrane region" description="Helical" evidence="8">
    <location>
        <begin position="12"/>
        <end position="30"/>
    </location>
</feature>
<sequence length="621" mass="69702">MASFTKKVRLIYLFLSIFFIVDLYGLFYSIRSEELWLIGKKDWQSDESIFNPPILHKTQAHFALLLVFILILFVPLERYTRKQIKEKKRSEMLNQLKSEYLTTICHEIRTPLNGLTGALELLKRSELNYSQNDLVELAVQCSDGLLEVINNVLDFSRIEAGQVELSLNQAELLPIFDQAMLTIAPKATAKSIHLRMLITKTVPLKIVVDRVRVKQILINLLGNAIKFTDRGYILLYVDADENQLVISIEDSGIGVPKSMLPLIFKPYTQCTNDSQGSGLGLSITRSLIRLMNGDIVLNSNFGKGTIVTVTLPIEGRVEPLQLPISHVHAPIALHPQLSLWGVKAIADNVSTLQSPDYEFLSGKLYQWIQDTTNEVQKPLDLPSSPRTDWTLKILVIDDFQASSKIVKQMLTTLGHDAYTASSGFEALKLGSKQVFDLILMDIRMPGMSGLELIKTWRKSTHILDPECYIAALTANTHPDERLQIKQAGFNDYLKKPIKMKTLHNVTIKVSHVQRSRGIDLCPAPDLSRKLLESNDPSLNKKIFDGLYEQLDAAVQCQQLSLIDNMLDHLHAIKGASALAGYTLLSEAAEELESQQSRGEAITYQDLLSLKKLVKTAQESAL</sequence>
<dbReference type="CDD" id="cd17546">
    <property type="entry name" value="REC_hyHK_CKI1_RcsC-like"/>
    <property type="match status" value="1"/>
</dbReference>
<dbReference type="InterPro" id="IPR036890">
    <property type="entry name" value="HATPase_C_sf"/>
</dbReference>
<keyword evidence="12" id="KW-0808">Transferase</keyword>
<dbReference type="PROSITE" id="PS50110">
    <property type="entry name" value="RESPONSE_REGULATORY"/>
    <property type="match status" value="1"/>
</dbReference>
<dbReference type="InterPro" id="IPR005467">
    <property type="entry name" value="His_kinase_dom"/>
</dbReference>
<feature type="transmembrane region" description="Helical" evidence="8">
    <location>
        <begin position="60"/>
        <end position="79"/>
    </location>
</feature>
<dbReference type="Gene3D" id="3.40.50.2300">
    <property type="match status" value="1"/>
</dbReference>
<keyword evidence="12" id="KW-0418">Kinase</keyword>
<dbReference type="InterPro" id="IPR003661">
    <property type="entry name" value="HisK_dim/P_dom"/>
</dbReference>
<dbReference type="InterPro" id="IPR001789">
    <property type="entry name" value="Sig_transdc_resp-reg_receiver"/>
</dbReference>
<dbReference type="EMBL" id="CAKLDM010000001">
    <property type="protein sequence ID" value="CAH0535943.1"/>
    <property type="molecule type" value="Genomic_DNA"/>
</dbReference>
<dbReference type="CDD" id="cd00082">
    <property type="entry name" value="HisKA"/>
    <property type="match status" value="1"/>
</dbReference>
<dbReference type="PANTHER" id="PTHR43719:SF28">
    <property type="entry name" value="PEROXIDE STRESS-ACTIVATED HISTIDINE KINASE MAK1-RELATED"/>
    <property type="match status" value="1"/>
</dbReference>
<dbReference type="Proteomes" id="UP000838748">
    <property type="component" value="Unassembled WGS sequence"/>
</dbReference>
<evidence type="ECO:0000256" key="6">
    <source>
        <dbReference type="PROSITE-ProRule" id="PRU00110"/>
    </source>
</evidence>
<keyword evidence="4" id="KW-0378">Hydrolase</keyword>
<comment type="catalytic activity">
    <reaction evidence="1">
        <text>ATP + protein L-histidine = ADP + protein N-phospho-L-histidine.</text>
        <dbReference type="EC" id="2.7.13.3"/>
    </reaction>
</comment>
<dbReference type="PROSITE" id="PS50109">
    <property type="entry name" value="HIS_KIN"/>
    <property type="match status" value="1"/>
</dbReference>
<dbReference type="InterPro" id="IPR011006">
    <property type="entry name" value="CheY-like_superfamily"/>
</dbReference>
<dbReference type="PANTHER" id="PTHR43719">
    <property type="entry name" value="TWO-COMPONENT HISTIDINE KINASE"/>
    <property type="match status" value="1"/>
</dbReference>
<dbReference type="SMART" id="SM00388">
    <property type="entry name" value="HisKA"/>
    <property type="match status" value="1"/>
</dbReference>
<name>A0ABN8E028_9VIBR</name>
<dbReference type="Gene3D" id="1.10.287.130">
    <property type="match status" value="1"/>
</dbReference>
<dbReference type="PRINTS" id="PR00344">
    <property type="entry name" value="BCTRLSENSOR"/>
</dbReference>
<evidence type="ECO:0000256" key="4">
    <source>
        <dbReference type="ARBA" id="ARBA00022801"/>
    </source>
</evidence>
<accession>A0ABN8E028</accession>
<reference evidence="12" key="1">
    <citation type="submission" date="2021-11" db="EMBL/GenBank/DDBJ databases">
        <authorList>
            <person name="Rodrigo-Torres L."/>
            <person name="Arahal R. D."/>
            <person name="Lucena T."/>
        </authorList>
    </citation>
    <scope>NUCLEOTIDE SEQUENCE</scope>
    <source>
        <strain evidence="12">CECT 7928</strain>
    </source>
</reference>
<evidence type="ECO:0000259" key="10">
    <source>
        <dbReference type="PROSITE" id="PS50110"/>
    </source>
</evidence>
<evidence type="ECO:0000256" key="3">
    <source>
        <dbReference type="ARBA" id="ARBA00022553"/>
    </source>
</evidence>
<feature type="domain" description="Histidine kinase" evidence="9">
    <location>
        <begin position="103"/>
        <end position="315"/>
    </location>
</feature>
<evidence type="ECO:0000313" key="13">
    <source>
        <dbReference type="Proteomes" id="UP000838748"/>
    </source>
</evidence>
<dbReference type="SMART" id="SM00387">
    <property type="entry name" value="HATPase_c"/>
    <property type="match status" value="1"/>
</dbReference>
<keyword evidence="8" id="KW-0812">Transmembrane</keyword>
<dbReference type="Pfam" id="PF00512">
    <property type="entry name" value="HisKA"/>
    <property type="match status" value="1"/>
</dbReference>
<dbReference type="PROSITE" id="PS50894">
    <property type="entry name" value="HPT"/>
    <property type="match status" value="1"/>
</dbReference>
<dbReference type="InterPro" id="IPR036641">
    <property type="entry name" value="HPT_dom_sf"/>
</dbReference>
<comment type="caution">
    <text evidence="12">The sequence shown here is derived from an EMBL/GenBank/DDBJ whole genome shotgun (WGS) entry which is preliminary data.</text>
</comment>
<dbReference type="InterPro" id="IPR008207">
    <property type="entry name" value="Sig_transdc_His_kin_Hpt_dom"/>
</dbReference>
<feature type="modified residue" description="4-aspartylphosphate" evidence="7">
    <location>
        <position position="441"/>
    </location>
</feature>
<evidence type="ECO:0000256" key="7">
    <source>
        <dbReference type="PROSITE-ProRule" id="PRU00169"/>
    </source>
</evidence>
<dbReference type="SUPFAM" id="SSF52172">
    <property type="entry name" value="CheY-like"/>
    <property type="match status" value="1"/>
</dbReference>
<dbReference type="Gene3D" id="1.20.120.160">
    <property type="entry name" value="HPT domain"/>
    <property type="match status" value="1"/>
</dbReference>
<dbReference type="SUPFAM" id="SSF47384">
    <property type="entry name" value="Homodimeric domain of signal transducing histidine kinase"/>
    <property type="match status" value="1"/>
</dbReference>
<protein>
    <recommendedName>
        <fullName evidence="2">histidine kinase</fullName>
        <ecNumber evidence="2">2.7.13.3</ecNumber>
    </recommendedName>
</protein>
<dbReference type="SMART" id="SM00448">
    <property type="entry name" value="REC"/>
    <property type="match status" value="1"/>
</dbReference>
<dbReference type="CDD" id="cd16922">
    <property type="entry name" value="HATPase_EvgS-ArcB-TorS-like"/>
    <property type="match status" value="1"/>
</dbReference>
<evidence type="ECO:0000256" key="8">
    <source>
        <dbReference type="SAM" id="Phobius"/>
    </source>
</evidence>
<feature type="domain" description="Response regulatory" evidence="10">
    <location>
        <begin position="392"/>
        <end position="510"/>
    </location>
</feature>
<dbReference type="SUPFAM" id="SSF55874">
    <property type="entry name" value="ATPase domain of HSP90 chaperone/DNA topoisomerase II/histidine kinase"/>
    <property type="match status" value="1"/>
</dbReference>
<keyword evidence="13" id="KW-1185">Reference proteome</keyword>
<keyword evidence="8" id="KW-1133">Transmembrane helix</keyword>
<feature type="domain" description="HPt" evidence="11">
    <location>
        <begin position="531"/>
        <end position="621"/>
    </location>
</feature>
<feature type="modified residue" description="Phosphohistidine" evidence="6">
    <location>
        <position position="570"/>
    </location>
</feature>
<keyword evidence="3 7" id="KW-0597">Phosphoprotein</keyword>
<organism evidence="12 13">
    <name type="scientific">Vibrio marisflavi CECT 7928</name>
    <dbReference type="NCBI Taxonomy" id="634439"/>
    <lineage>
        <taxon>Bacteria</taxon>
        <taxon>Pseudomonadati</taxon>
        <taxon>Pseudomonadota</taxon>
        <taxon>Gammaproteobacteria</taxon>
        <taxon>Vibrionales</taxon>
        <taxon>Vibrionaceae</taxon>
        <taxon>Vibrio</taxon>
    </lineage>
</organism>
<evidence type="ECO:0000256" key="1">
    <source>
        <dbReference type="ARBA" id="ARBA00000085"/>
    </source>
</evidence>
<dbReference type="Pfam" id="PF02518">
    <property type="entry name" value="HATPase_c"/>
    <property type="match status" value="1"/>
</dbReference>
<evidence type="ECO:0000256" key="2">
    <source>
        <dbReference type="ARBA" id="ARBA00012438"/>
    </source>
</evidence>
<evidence type="ECO:0000259" key="9">
    <source>
        <dbReference type="PROSITE" id="PS50109"/>
    </source>
</evidence>
<evidence type="ECO:0000256" key="5">
    <source>
        <dbReference type="ARBA" id="ARBA00023012"/>
    </source>
</evidence>
<dbReference type="InterPro" id="IPR050956">
    <property type="entry name" value="2C_system_His_kinase"/>
</dbReference>
<dbReference type="Gene3D" id="3.30.565.10">
    <property type="entry name" value="Histidine kinase-like ATPase, C-terminal domain"/>
    <property type="match status" value="1"/>
</dbReference>
<dbReference type="InterPro" id="IPR036097">
    <property type="entry name" value="HisK_dim/P_sf"/>
</dbReference>